<gene>
    <name evidence="2" type="ORF">UFOPK2179_00612</name>
    <name evidence="3" type="ORF">UFOPK2715_00641</name>
</gene>
<proteinExistence type="predicted"/>
<name>A0A6J6RN24_9ZZZZ</name>
<accession>A0A6J6RN24</accession>
<keyword evidence="1" id="KW-0472">Membrane</keyword>
<feature type="transmembrane region" description="Helical" evidence="1">
    <location>
        <begin position="36"/>
        <end position="67"/>
    </location>
</feature>
<keyword evidence="1" id="KW-0812">Transmembrane</keyword>
<organism evidence="3">
    <name type="scientific">freshwater metagenome</name>
    <dbReference type="NCBI Taxonomy" id="449393"/>
    <lineage>
        <taxon>unclassified sequences</taxon>
        <taxon>metagenomes</taxon>
        <taxon>ecological metagenomes</taxon>
    </lineage>
</organism>
<sequence>MTESGVVKSTTTSVPVLVNCSKESPRSKAVLKVKSLAALIAATASVPILPLAPSTATFILLTFQIYFLT</sequence>
<evidence type="ECO:0000256" key="1">
    <source>
        <dbReference type="SAM" id="Phobius"/>
    </source>
</evidence>
<dbReference type="EMBL" id="CAEZYN010000052">
    <property type="protein sequence ID" value="CAB4723893.1"/>
    <property type="molecule type" value="Genomic_DNA"/>
</dbReference>
<dbReference type="AlphaFoldDB" id="A0A6J6RN24"/>
<protein>
    <submittedName>
        <fullName evidence="3">Unannotated protein</fullName>
    </submittedName>
</protein>
<keyword evidence="1" id="KW-1133">Transmembrane helix</keyword>
<dbReference type="EMBL" id="CAEZWC010000062">
    <property type="protein sequence ID" value="CAB4648831.1"/>
    <property type="molecule type" value="Genomic_DNA"/>
</dbReference>
<reference evidence="3" key="1">
    <citation type="submission" date="2020-05" db="EMBL/GenBank/DDBJ databases">
        <authorList>
            <person name="Chiriac C."/>
            <person name="Salcher M."/>
            <person name="Ghai R."/>
            <person name="Kavagutti S V."/>
        </authorList>
    </citation>
    <scope>NUCLEOTIDE SEQUENCE</scope>
</reference>
<evidence type="ECO:0000313" key="2">
    <source>
        <dbReference type="EMBL" id="CAB4648831.1"/>
    </source>
</evidence>
<evidence type="ECO:0000313" key="3">
    <source>
        <dbReference type="EMBL" id="CAB4723893.1"/>
    </source>
</evidence>